<accession>A0A9Q1C7N6</accession>
<dbReference type="InterPro" id="IPR028994">
    <property type="entry name" value="Integrin_alpha_N"/>
</dbReference>
<dbReference type="Proteomes" id="UP001152320">
    <property type="component" value="Chromosome 6"/>
</dbReference>
<dbReference type="OrthoDB" id="10022113at2759"/>
<proteinExistence type="predicted"/>
<dbReference type="AlphaFoldDB" id="A0A9Q1C7N6"/>
<dbReference type="SUPFAM" id="SSF69318">
    <property type="entry name" value="Integrin alpha N-terminal domain"/>
    <property type="match status" value="1"/>
</dbReference>
<gene>
    <name evidence="2" type="ORF">HOLleu_14018</name>
</gene>
<evidence type="ECO:0000313" key="2">
    <source>
        <dbReference type="EMBL" id="KAJ8039877.1"/>
    </source>
</evidence>
<feature type="chain" id="PRO_5040183744" description="VCBS repeat-containing protein" evidence="1">
    <location>
        <begin position="20"/>
        <end position="516"/>
    </location>
</feature>
<name>A0A9Q1C7N6_HOLLE</name>
<comment type="caution">
    <text evidence="2">The sequence shown here is derived from an EMBL/GenBank/DDBJ whole genome shotgun (WGS) entry which is preliminary data.</text>
</comment>
<protein>
    <recommendedName>
        <fullName evidence="4">VCBS repeat-containing protein</fullName>
    </recommendedName>
</protein>
<dbReference type="PANTHER" id="PTHR35836:SF1">
    <property type="entry name" value="VCBS REPEAT-CONTAINING PROTEIN"/>
    <property type="match status" value="1"/>
</dbReference>
<keyword evidence="1" id="KW-0732">Signal</keyword>
<reference evidence="2" key="1">
    <citation type="submission" date="2021-10" db="EMBL/GenBank/DDBJ databases">
        <title>Tropical sea cucumber genome reveals ecological adaptation and Cuvierian tubules defense mechanism.</title>
        <authorList>
            <person name="Chen T."/>
        </authorList>
    </citation>
    <scope>NUCLEOTIDE SEQUENCE</scope>
    <source>
        <strain evidence="2">Nanhai2018</strain>
        <tissue evidence="2">Muscle</tissue>
    </source>
</reference>
<sequence length="516" mass="56347">MDVLLIFSTIATLFGLGSAWTVENIGSFPLNDAAFASILPGGSPSGGYDLVVSSFNAVPTTLDIVTVVRDVGSQISGGVANFDVQILADGLLWPNEVEEVPEDVFGSSELWWVACGFLVPTKTDGYLSFIENSHDTAVSPSTWHRVTETSEERTSNPPPLFYHRAAFVDVDGDGKKDMLSSRVNVPTYLVREETQLFLLFPVTIHEVGDVYSEMIWFKQPQRDPLTTMWRDTFMFYGPDSMFRYEEIPLPNGKTRFVILSTQYFSEKLVLSWAEGDSFAQATGGGYLLDHRVIDSTPGERYFDSEIVDLNGDGVLDLLVTANSDVNGKLLAYEVPWDDLRYGTFVKHVLAEGFAPHGIVTGEGSGAPGLAFSIMPSTSESSDVNGKLLAYEVPWDDLRFGTFVKHVLAEGFAPHGIVTGEGSGAPGLAFSIMPSTSEPRQKPIIIMTGDDDGNAYIFESCSDSSPNDWCYTKTSIFQANRGTVGAPAAKDVDGDGDIEIFIPTWTDGKVHVLKYHP</sequence>
<feature type="signal peptide" evidence="1">
    <location>
        <begin position="1"/>
        <end position="19"/>
    </location>
</feature>
<keyword evidence="3" id="KW-1185">Reference proteome</keyword>
<dbReference type="EMBL" id="JAIZAY010000006">
    <property type="protein sequence ID" value="KAJ8039877.1"/>
    <property type="molecule type" value="Genomic_DNA"/>
</dbReference>
<evidence type="ECO:0000256" key="1">
    <source>
        <dbReference type="SAM" id="SignalP"/>
    </source>
</evidence>
<organism evidence="2 3">
    <name type="scientific">Holothuria leucospilota</name>
    <name type="common">Black long sea cucumber</name>
    <name type="synonym">Mertensiothuria leucospilota</name>
    <dbReference type="NCBI Taxonomy" id="206669"/>
    <lineage>
        <taxon>Eukaryota</taxon>
        <taxon>Metazoa</taxon>
        <taxon>Echinodermata</taxon>
        <taxon>Eleutherozoa</taxon>
        <taxon>Echinozoa</taxon>
        <taxon>Holothuroidea</taxon>
        <taxon>Aspidochirotacea</taxon>
        <taxon>Aspidochirotida</taxon>
        <taxon>Holothuriidae</taxon>
        <taxon>Holothuria</taxon>
    </lineage>
</organism>
<evidence type="ECO:0000313" key="3">
    <source>
        <dbReference type="Proteomes" id="UP001152320"/>
    </source>
</evidence>
<evidence type="ECO:0008006" key="4">
    <source>
        <dbReference type="Google" id="ProtNLM"/>
    </source>
</evidence>
<dbReference type="PANTHER" id="PTHR35836">
    <property type="entry name" value="VCBS REPEAT-CONTAINING PROTEIN"/>
    <property type="match status" value="1"/>
</dbReference>